<evidence type="ECO:0000259" key="3">
    <source>
        <dbReference type="Pfam" id="PF00501"/>
    </source>
</evidence>
<feature type="domain" description="AMP-dependent synthetase/ligase" evidence="3">
    <location>
        <begin position="29"/>
        <end position="395"/>
    </location>
</feature>
<dbReference type="GO" id="GO:0006631">
    <property type="term" value="P:fatty acid metabolic process"/>
    <property type="evidence" value="ECO:0007669"/>
    <property type="project" value="TreeGrafter"/>
</dbReference>
<evidence type="ECO:0000259" key="4">
    <source>
        <dbReference type="Pfam" id="PF13193"/>
    </source>
</evidence>
<dbReference type="Gene3D" id="3.40.50.12780">
    <property type="entry name" value="N-terminal domain of ligase-like"/>
    <property type="match status" value="1"/>
</dbReference>
<dbReference type="PANTHER" id="PTHR43201">
    <property type="entry name" value="ACYL-COA SYNTHETASE"/>
    <property type="match status" value="1"/>
</dbReference>
<evidence type="ECO:0000313" key="5">
    <source>
        <dbReference type="EMBL" id="PGH57223.1"/>
    </source>
</evidence>
<sequence length="544" mass="59272">MRRAAAMTTKRSVHGVPVEWETLPALVAARAAQHGDLPRLTVAGRAMSYRDLDDESSLVAANLHRLGVRRGNRIACFLRNAPEHLVTWVAAGKLGAIWVPLNAGLVGEDLVHTLTDAAPAVLVVDGELAERVAAVEDRLPPMRVYQVAEGQTAEGQIGGGGRRPAFTELLEPGSTPPVVEVSGGDPAVIIYTGGTTGLPKGALLPHFAWIAAGMRYVEAFETKPDDVHYSILTLFHVGGLMLGVVGPMVADIPTVIDRRFSGSNFWARARETGATIVDLIGTMITVLVEQPEGAGDREHRVRVSLGVTGQIPPAVADRFVERFGVGFVNVYSLTETGGVLIVNNRMDSPKPRANGRTHGWAEVAILDDGDQPMPPGSIGQIALRPRYPHIFMSGYFNAPERTLECLSNQWMHTGDLGYLDEDGFLFFTGRQAHWLRRRGENISAYEVESVLSHCPGVREVVVVGAPSEKGEEDVKAFVIREAGCDVAPATIAAWCEGRMAAFKIPRFIAFVDDFPRSVTKREIERHKLRELPNDRVWDRERQAG</sequence>
<dbReference type="InterPro" id="IPR000873">
    <property type="entry name" value="AMP-dep_synth/lig_dom"/>
</dbReference>
<dbReference type="SUPFAM" id="SSF56801">
    <property type="entry name" value="Acetyl-CoA synthetase-like"/>
    <property type="match status" value="1"/>
</dbReference>
<dbReference type="Pfam" id="PF00501">
    <property type="entry name" value="AMP-binding"/>
    <property type="match status" value="1"/>
</dbReference>
<reference evidence="6" key="1">
    <citation type="submission" date="2017-10" db="EMBL/GenBank/DDBJ databases">
        <authorList>
            <person name="Kravchenko I.K."/>
            <person name="Grouzdev D.S."/>
        </authorList>
    </citation>
    <scope>NUCLEOTIDE SEQUENCE [LARGE SCALE GENOMIC DNA]</scope>
    <source>
        <strain evidence="6">B2</strain>
    </source>
</reference>
<dbReference type="InterPro" id="IPR045851">
    <property type="entry name" value="AMP-bd_C_sf"/>
</dbReference>
<dbReference type="EMBL" id="PDKW01000040">
    <property type="protein sequence ID" value="PGH57223.1"/>
    <property type="molecule type" value="Genomic_DNA"/>
</dbReference>
<keyword evidence="6" id="KW-1185">Reference proteome</keyword>
<dbReference type="InterPro" id="IPR025110">
    <property type="entry name" value="AMP-bd_C"/>
</dbReference>
<dbReference type="PROSITE" id="PS00455">
    <property type="entry name" value="AMP_BINDING"/>
    <property type="match status" value="1"/>
</dbReference>
<dbReference type="AlphaFoldDB" id="A0A2B8BI66"/>
<protein>
    <submittedName>
        <fullName evidence="5">O-succinylbenzoate-CoA ligase</fullName>
    </submittedName>
</protein>
<name>A0A2B8BI66_9PROT</name>
<proteinExistence type="inferred from homology"/>
<dbReference type="GO" id="GO:0031956">
    <property type="term" value="F:medium-chain fatty acid-CoA ligase activity"/>
    <property type="evidence" value="ECO:0007669"/>
    <property type="project" value="TreeGrafter"/>
</dbReference>
<comment type="caution">
    <text evidence="5">The sequence shown here is derived from an EMBL/GenBank/DDBJ whole genome shotgun (WGS) entry which is preliminary data.</text>
</comment>
<accession>A0A2B8BI66</accession>
<comment type="similarity">
    <text evidence="1">Belongs to the ATP-dependent AMP-binding enzyme family.</text>
</comment>
<dbReference type="InterPro" id="IPR042099">
    <property type="entry name" value="ANL_N_sf"/>
</dbReference>
<dbReference type="PANTHER" id="PTHR43201:SF5">
    <property type="entry name" value="MEDIUM-CHAIN ACYL-COA LIGASE ACSF2, MITOCHONDRIAL"/>
    <property type="match status" value="1"/>
</dbReference>
<dbReference type="Gene3D" id="3.30.300.30">
    <property type="match status" value="1"/>
</dbReference>
<keyword evidence="2 5" id="KW-0436">Ligase</keyword>
<dbReference type="Pfam" id="PF13193">
    <property type="entry name" value="AMP-binding_C"/>
    <property type="match status" value="1"/>
</dbReference>
<evidence type="ECO:0000256" key="1">
    <source>
        <dbReference type="ARBA" id="ARBA00006432"/>
    </source>
</evidence>
<evidence type="ECO:0000313" key="6">
    <source>
        <dbReference type="Proteomes" id="UP000225379"/>
    </source>
</evidence>
<organism evidence="5 6">
    <name type="scientific">Azospirillum palustre</name>
    <dbReference type="NCBI Taxonomy" id="2044885"/>
    <lineage>
        <taxon>Bacteria</taxon>
        <taxon>Pseudomonadati</taxon>
        <taxon>Pseudomonadota</taxon>
        <taxon>Alphaproteobacteria</taxon>
        <taxon>Rhodospirillales</taxon>
        <taxon>Azospirillaceae</taxon>
        <taxon>Azospirillum</taxon>
    </lineage>
</organism>
<dbReference type="InterPro" id="IPR020845">
    <property type="entry name" value="AMP-binding_CS"/>
</dbReference>
<gene>
    <name evidence="5" type="ORF">CRT60_12225</name>
</gene>
<dbReference type="OrthoDB" id="7315605at2"/>
<dbReference type="Proteomes" id="UP000225379">
    <property type="component" value="Unassembled WGS sequence"/>
</dbReference>
<feature type="domain" description="AMP-binding enzyme C-terminal" evidence="4">
    <location>
        <begin position="446"/>
        <end position="517"/>
    </location>
</feature>
<evidence type="ECO:0000256" key="2">
    <source>
        <dbReference type="ARBA" id="ARBA00022598"/>
    </source>
</evidence>